<dbReference type="PANTHER" id="PTHR47843">
    <property type="entry name" value="BTB DOMAIN-CONTAINING PROTEIN-RELATED"/>
    <property type="match status" value="1"/>
</dbReference>
<evidence type="ECO:0000259" key="1">
    <source>
        <dbReference type="PROSITE" id="PS50097"/>
    </source>
</evidence>
<evidence type="ECO:0000313" key="3">
    <source>
        <dbReference type="Proteomes" id="UP001324427"/>
    </source>
</evidence>
<dbReference type="PANTHER" id="PTHR47843:SF5">
    <property type="entry name" value="BTB_POZ DOMAIN PROTEIN"/>
    <property type="match status" value="1"/>
</dbReference>
<gene>
    <name evidence="2" type="ORF">LTR36_000380</name>
</gene>
<dbReference type="EMBL" id="JAVFHQ010000001">
    <property type="protein sequence ID" value="KAK4550800.1"/>
    <property type="molecule type" value="Genomic_DNA"/>
</dbReference>
<dbReference type="SUPFAM" id="SSF54695">
    <property type="entry name" value="POZ domain"/>
    <property type="match status" value="1"/>
</dbReference>
<keyword evidence="3" id="KW-1185">Reference proteome</keyword>
<name>A0AAV9JZJ1_9PEZI</name>
<evidence type="ECO:0000313" key="2">
    <source>
        <dbReference type="EMBL" id="KAK4550800.1"/>
    </source>
</evidence>
<dbReference type="Pfam" id="PF00651">
    <property type="entry name" value="BTB"/>
    <property type="match status" value="1"/>
</dbReference>
<protein>
    <recommendedName>
        <fullName evidence="1">BTB domain-containing protein</fullName>
    </recommendedName>
</protein>
<accession>A0AAV9JZJ1</accession>
<dbReference type="Proteomes" id="UP001324427">
    <property type="component" value="Unassembled WGS sequence"/>
</dbReference>
<dbReference type="Gene3D" id="3.30.710.10">
    <property type="entry name" value="Potassium Channel Kv1.1, Chain A"/>
    <property type="match status" value="1"/>
</dbReference>
<sequence>MDTHHQDNFLQKMAALRHDPKYSDLTFTGDGYEFKAHRAVACSVAPELAQRLDGEFQEAQTGVIHLEGFGGPTIARMLDYVYTLTYGVEVDLPQKQPVDSPVEHEVPESIMAIPMLRALAVENFNLAAKEGWQADGFVDVVEAVYESTTPANTGIREALIALTYEHIDELLADDSFLATVRSKTNHSEFQADLICKLSGQIAIDGKHFVERTEGLEQELESAKAELKIAQAIPGRFAKRLEESESDVQELQRLIGTLSPCGSHQCRQRFSFALQREENGHCWVSCRNCGKRYD</sequence>
<dbReference type="PROSITE" id="PS50097">
    <property type="entry name" value="BTB"/>
    <property type="match status" value="1"/>
</dbReference>
<dbReference type="InterPro" id="IPR011333">
    <property type="entry name" value="SKP1/BTB/POZ_sf"/>
</dbReference>
<dbReference type="CDD" id="cd18186">
    <property type="entry name" value="BTB_POZ_ZBTB_KLHL-like"/>
    <property type="match status" value="1"/>
</dbReference>
<feature type="domain" description="BTB" evidence="1">
    <location>
        <begin position="23"/>
        <end position="90"/>
    </location>
</feature>
<comment type="caution">
    <text evidence="2">The sequence shown here is derived from an EMBL/GenBank/DDBJ whole genome shotgun (WGS) entry which is preliminary data.</text>
</comment>
<dbReference type="InterPro" id="IPR000210">
    <property type="entry name" value="BTB/POZ_dom"/>
</dbReference>
<proteinExistence type="predicted"/>
<dbReference type="AlphaFoldDB" id="A0AAV9JZJ1"/>
<reference evidence="2 3" key="1">
    <citation type="submission" date="2021-11" db="EMBL/GenBank/DDBJ databases">
        <title>Black yeast isolated from Biological Soil Crust.</title>
        <authorList>
            <person name="Kurbessoian T."/>
        </authorList>
    </citation>
    <scope>NUCLEOTIDE SEQUENCE [LARGE SCALE GENOMIC DNA]</scope>
    <source>
        <strain evidence="2 3">CCFEE 5522</strain>
    </source>
</reference>
<organism evidence="2 3">
    <name type="scientific">Oleoguttula mirabilis</name>
    <dbReference type="NCBI Taxonomy" id="1507867"/>
    <lineage>
        <taxon>Eukaryota</taxon>
        <taxon>Fungi</taxon>
        <taxon>Dikarya</taxon>
        <taxon>Ascomycota</taxon>
        <taxon>Pezizomycotina</taxon>
        <taxon>Dothideomycetes</taxon>
        <taxon>Dothideomycetidae</taxon>
        <taxon>Mycosphaerellales</taxon>
        <taxon>Teratosphaeriaceae</taxon>
        <taxon>Oleoguttula</taxon>
    </lineage>
</organism>